<dbReference type="EMBL" id="RYZW01000053">
    <property type="protein sequence ID" value="TDZ54782.1"/>
    <property type="molecule type" value="Genomic_DNA"/>
</dbReference>
<keyword evidence="3" id="KW-1185">Reference proteome</keyword>
<feature type="region of interest" description="Disordered" evidence="1">
    <location>
        <begin position="1"/>
        <end position="61"/>
    </location>
</feature>
<evidence type="ECO:0000313" key="3">
    <source>
        <dbReference type="Proteomes" id="UP000295703"/>
    </source>
</evidence>
<name>A0A4R8RHY3_COLTR</name>
<evidence type="ECO:0000256" key="1">
    <source>
        <dbReference type="SAM" id="MobiDB-lite"/>
    </source>
</evidence>
<dbReference type="Proteomes" id="UP000295703">
    <property type="component" value="Unassembled WGS sequence"/>
</dbReference>
<evidence type="ECO:0000313" key="2">
    <source>
        <dbReference type="EMBL" id="TDZ54782.1"/>
    </source>
</evidence>
<reference evidence="2 3" key="1">
    <citation type="submission" date="2018-12" db="EMBL/GenBank/DDBJ databases">
        <title>Genome sequence and assembly of Colletotrichum trifolii.</title>
        <authorList>
            <person name="Gan P."/>
            <person name="Shirasu K."/>
        </authorList>
    </citation>
    <scope>NUCLEOTIDE SEQUENCE [LARGE SCALE GENOMIC DNA]</scope>
    <source>
        <strain evidence="2 3">543-2</strain>
    </source>
</reference>
<dbReference type="AlphaFoldDB" id="A0A4R8RHY3"/>
<sequence length="61" mass="6512">MGYEGLGSRMKPAREVQRASKNVVSRALGPAQGTEDEGTTQQEEEKETGDSAVKAALTTCR</sequence>
<protein>
    <submittedName>
        <fullName evidence="2">Uncharacterized protein</fullName>
    </submittedName>
</protein>
<gene>
    <name evidence="2" type="ORF">CTRI78_v006031</name>
</gene>
<organism evidence="2 3">
    <name type="scientific">Colletotrichum trifolii</name>
    <dbReference type="NCBI Taxonomy" id="5466"/>
    <lineage>
        <taxon>Eukaryota</taxon>
        <taxon>Fungi</taxon>
        <taxon>Dikarya</taxon>
        <taxon>Ascomycota</taxon>
        <taxon>Pezizomycotina</taxon>
        <taxon>Sordariomycetes</taxon>
        <taxon>Hypocreomycetidae</taxon>
        <taxon>Glomerellales</taxon>
        <taxon>Glomerellaceae</taxon>
        <taxon>Colletotrichum</taxon>
        <taxon>Colletotrichum orbiculare species complex</taxon>
    </lineage>
</organism>
<comment type="caution">
    <text evidence="2">The sequence shown here is derived from an EMBL/GenBank/DDBJ whole genome shotgun (WGS) entry which is preliminary data.</text>
</comment>
<proteinExistence type="predicted"/>
<accession>A0A4R8RHY3</accession>
<feature type="compositionally biased region" description="Acidic residues" evidence="1">
    <location>
        <begin position="34"/>
        <end position="47"/>
    </location>
</feature>